<feature type="transmembrane region" description="Helical" evidence="2">
    <location>
        <begin position="21"/>
        <end position="46"/>
    </location>
</feature>
<reference evidence="3 4" key="1">
    <citation type="journal article" date="2019" name="Nat. Ecol. Evol.">
        <title>Megaphylogeny resolves global patterns of mushroom evolution.</title>
        <authorList>
            <person name="Varga T."/>
            <person name="Krizsan K."/>
            <person name="Foldi C."/>
            <person name="Dima B."/>
            <person name="Sanchez-Garcia M."/>
            <person name="Sanchez-Ramirez S."/>
            <person name="Szollosi G.J."/>
            <person name="Szarkandi J.G."/>
            <person name="Papp V."/>
            <person name="Albert L."/>
            <person name="Andreopoulos W."/>
            <person name="Angelini C."/>
            <person name="Antonin V."/>
            <person name="Barry K.W."/>
            <person name="Bougher N.L."/>
            <person name="Buchanan P."/>
            <person name="Buyck B."/>
            <person name="Bense V."/>
            <person name="Catcheside P."/>
            <person name="Chovatia M."/>
            <person name="Cooper J."/>
            <person name="Damon W."/>
            <person name="Desjardin D."/>
            <person name="Finy P."/>
            <person name="Geml J."/>
            <person name="Haridas S."/>
            <person name="Hughes K."/>
            <person name="Justo A."/>
            <person name="Karasinski D."/>
            <person name="Kautmanova I."/>
            <person name="Kiss B."/>
            <person name="Kocsube S."/>
            <person name="Kotiranta H."/>
            <person name="LaButti K.M."/>
            <person name="Lechner B.E."/>
            <person name="Liimatainen K."/>
            <person name="Lipzen A."/>
            <person name="Lukacs Z."/>
            <person name="Mihaltcheva S."/>
            <person name="Morgado L.N."/>
            <person name="Niskanen T."/>
            <person name="Noordeloos M.E."/>
            <person name="Ohm R.A."/>
            <person name="Ortiz-Santana B."/>
            <person name="Ovrebo C."/>
            <person name="Racz N."/>
            <person name="Riley R."/>
            <person name="Savchenko A."/>
            <person name="Shiryaev A."/>
            <person name="Soop K."/>
            <person name="Spirin V."/>
            <person name="Szebenyi C."/>
            <person name="Tomsovsky M."/>
            <person name="Tulloss R.E."/>
            <person name="Uehling J."/>
            <person name="Grigoriev I.V."/>
            <person name="Vagvolgyi C."/>
            <person name="Papp T."/>
            <person name="Martin F.M."/>
            <person name="Miettinen O."/>
            <person name="Hibbett D.S."/>
            <person name="Nagy L.G."/>
        </authorList>
    </citation>
    <scope>NUCLEOTIDE SEQUENCE [LARGE SCALE GENOMIC DNA]</scope>
    <source>
        <strain evidence="3 4">CBS 309.79</strain>
    </source>
</reference>
<dbReference type="Proteomes" id="UP000305067">
    <property type="component" value="Unassembled WGS sequence"/>
</dbReference>
<evidence type="ECO:0000256" key="1">
    <source>
        <dbReference type="SAM" id="MobiDB-lite"/>
    </source>
</evidence>
<keyword evidence="4" id="KW-1185">Reference proteome</keyword>
<keyword evidence="2" id="KW-1133">Transmembrane helix</keyword>
<feature type="transmembrane region" description="Helical" evidence="2">
    <location>
        <begin position="108"/>
        <end position="131"/>
    </location>
</feature>
<keyword evidence="2" id="KW-0812">Transmembrane</keyword>
<sequence>MVGLAVYTIFNWPRRPAKITLLLGSLVLTFLLATIYCAMPVIYLGFEIQSWLILKDFGQPDWLPAARVSNSITGTIGDTGLVFIINDVLATVRAMAVWQSGFKALLRAVLWFLTFSTFVLLAGGGILYGVIQVVRLLLYLSALPSRAPSHPHKLAHSAFTASTTVISLSHPHPTEIFDGRQHAHNYQAMYTPALILIVHHGYNTQESSSSQRFTVGFGLSGPSLSRTDPEVLASSKPLPPLIKDPHHAPSPGTGALGPFSEWRPDGLAKLTPIAKQPGKMQIAIAREVQYSA</sequence>
<evidence type="ECO:0000313" key="3">
    <source>
        <dbReference type="EMBL" id="TFL05020.1"/>
    </source>
</evidence>
<dbReference type="EMBL" id="ML178817">
    <property type="protein sequence ID" value="TFL05020.1"/>
    <property type="molecule type" value="Genomic_DNA"/>
</dbReference>
<accession>A0A5C3QW52</accession>
<dbReference type="OrthoDB" id="3029622at2759"/>
<protein>
    <submittedName>
        <fullName evidence="3">Uncharacterized protein</fullName>
    </submittedName>
</protein>
<name>A0A5C3QW52_9AGAR</name>
<evidence type="ECO:0000256" key="2">
    <source>
        <dbReference type="SAM" id="Phobius"/>
    </source>
</evidence>
<feature type="region of interest" description="Disordered" evidence="1">
    <location>
        <begin position="226"/>
        <end position="261"/>
    </location>
</feature>
<keyword evidence="2" id="KW-0472">Membrane</keyword>
<dbReference type="AlphaFoldDB" id="A0A5C3QW52"/>
<gene>
    <name evidence="3" type="ORF">BDV98DRAFT_589739</name>
</gene>
<organism evidence="3 4">
    <name type="scientific">Pterulicium gracile</name>
    <dbReference type="NCBI Taxonomy" id="1884261"/>
    <lineage>
        <taxon>Eukaryota</taxon>
        <taxon>Fungi</taxon>
        <taxon>Dikarya</taxon>
        <taxon>Basidiomycota</taxon>
        <taxon>Agaricomycotina</taxon>
        <taxon>Agaricomycetes</taxon>
        <taxon>Agaricomycetidae</taxon>
        <taxon>Agaricales</taxon>
        <taxon>Pleurotineae</taxon>
        <taxon>Pterulaceae</taxon>
        <taxon>Pterulicium</taxon>
    </lineage>
</organism>
<evidence type="ECO:0000313" key="4">
    <source>
        <dbReference type="Proteomes" id="UP000305067"/>
    </source>
</evidence>
<proteinExistence type="predicted"/>